<organism evidence="2 3">
    <name type="scientific">Homoserinimonas aerilata</name>
    <dbReference type="NCBI Taxonomy" id="1162970"/>
    <lineage>
        <taxon>Bacteria</taxon>
        <taxon>Bacillati</taxon>
        <taxon>Actinomycetota</taxon>
        <taxon>Actinomycetes</taxon>
        <taxon>Micrococcales</taxon>
        <taxon>Microbacteriaceae</taxon>
        <taxon>Homoserinimonas</taxon>
    </lineage>
</organism>
<feature type="signal peptide" evidence="1">
    <location>
        <begin position="1"/>
        <end position="25"/>
    </location>
</feature>
<dbReference type="EMBL" id="VFOM01000001">
    <property type="protein sequence ID" value="TQL48282.1"/>
    <property type="molecule type" value="Genomic_DNA"/>
</dbReference>
<dbReference type="RefSeq" id="WP_141880423.1">
    <property type="nucleotide sequence ID" value="NZ_VFOM01000001.1"/>
</dbReference>
<keyword evidence="3" id="KW-1185">Reference proteome</keyword>
<protein>
    <submittedName>
        <fullName evidence="2">Uncharacterized protein</fullName>
    </submittedName>
</protein>
<dbReference type="PROSITE" id="PS51257">
    <property type="entry name" value="PROKAR_LIPOPROTEIN"/>
    <property type="match status" value="1"/>
</dbReference>
<accession>A0A542YJN2</accession>
<name>A0A542YJN2_9MICO</name>
<evidence type="ECO:0000313" key="3">
    <source>
        <dbReference type="Proteomes" id="UP000317998"/>
    </source>
</evidence>
<gene>
    <name evidence="2" type="ORF">FB562_1371</name>
</gene>
<sequence>MNTKNLIPFVAAMVLTAGVLTGCQAATGTALATPGASASATPGSNSVLPVASNPISNTSTAPGLSIASAAVEDLVDPATGKAMDDRLQITLTNSTSTPLTNVEIYYQMTDVTTQQSEGYYMALDDVTIPAQDETTVYFDNGTEPGHFPENTFSLYRTSTNQVDFVIQASADGVQVATANASKGAGTGEQPD</sequence>
<proteinExistence type="predicted"/>
<feature type="chain" id="PRO_5021728572" evidence="1">
    <location>
        <begin position="26"/>
        <end position="191"/>
    </location>
</feature>
<keyword evidence="1" id="KW-0732">Signal</keyword>
<evidence type="ECO:0000313" key="2">
    <source>
        <dbReference type="EMBL" id="TQL48282.1"/>
    </source>
</evidence>
<dbReference type="OrthoDB" id="4940102at2"/>
<reference evidence="2 3" key="1">
    <citation type="submission" date="2019-06" db="EMBL/GenBank/DDBJ databases">
        <title>Sequencing the genomes of 1000 actinobacteria strains.</title>
        <authorList>
            <person name="Klenk H.-P."/>
        </authorList>
    </citation>
    <scope>NUCLEOTIDE SEQUENCE [LARGE SCALE GENOMIC DNA]</scope>
    <source>
        <strain evidence="2 3">DSM 26477</strain>
    </source>
</reference>
<dbReference type="Proteomes" id="UP000317998">
    <property type="component" value="Unassembled WGS sequence"/>
</dbReference>
<dbReference type="AlphaFoldDB" id="A0A542YJN2"/>
<comment type="caution">
    <text evidence="2">The sequence shown here is derived from an EMBL/GenBank/DDBJ whole genome shotgun (WGS) entry which is preliminary data.</text>
</comment>
<evidence type="ECO:0000256" key="1">
    <source>
        <dbReference type="SAM" id="SignalP"/>
    </source>
</evidence>